<dbReference type="SUPFAM" id="SSF56645">
    <property type="entry name" value="Acyl-CoA dehydrogenase NM domain-like"/>
    <property type="match status" value="1"/>
</dbReference>
<dbReference type="Pfam" id="PF02770">
    <property type="entry name" value="Acyl-CoA_dh_M"/>
    <property type="match status" value="1"/>
</dbReference>
<dbReference type="GO" id="GO:0005737">
    <property type="term" value="C:cytoplasm"/>
    <property type="evidence" value="ECO:0007669"/>
    <property type="project" value="TreeGrafter"/>
</dbReference>
<protein>
    <submittedName>
        <fullName evidence="10">Acyl-CoA dehydrogenase</fullName>
    </submittedName>
</protein>
<dbReference type="AlphaFoldDB" id="A0A6L8W3K2"/>
<name>A0A6L8W3K2_9PROT</name>
<dbReference type="FunFam" id="2.40.110.10:FF:000002">
    <property type="entry name" value="Acyl-CoA dehydrogenase fadE12"/>
    <property type="match status" value="1"/>
</dbReference>
<dbReference type="InterPro" id="IPR036250">
    <property type="entry name" value="AcylCo_DH-like_C"/>
</dbReference>
<dbReference type="InterPro" id="IPR006089">
    <property type="entry name" value="Acyl-CoA_DH_CS"/>
</dbReference>
<dbReference type="InterPro" id="IPR037069">
    <property type="entry name" value="AcylCoA_DH/ox_N_sf"/>
</dbReference>
<feature type="domain" description="Acyl-CoA oxidase/dehydrogenase middle" evidence="8">
    <location>
        <begin position="122"/>
        <end position="218"/>
    </location>
</feature>
<evidence type="ECO:0000313" key="10">
    <source>
        <dbReference type="EMBL" id="MZR29675.1"/>
    </source>
</evidence>
<accession>A0A6L8W3K2</accession>
<dbReference type="InterPro" id="IPR050741">
    <property type="entry name" value="Acyl-CoA_dehydrogenase"/>
</dbReference>
<dbReference type="GO" id="GO:0033539">
    <property type="term" value="P:fatty acid beta-oxidation using acyl-CoA dehydrogenase"/>
    <property type="evidence" value="ECO:0007669"/>
    <property type="project" value="TreeGrafter"/>
</dbReference>
<dbReference type="PANTHER" id="PTHR48083:SF6">
    <property type="entry name" value="ACYL-COA DEHYDROGENASE 6"/>
    <property type="match status" value="1"/>
</dbReference>
<dbReference type="InterPro" id="IPR009100">
    <property type="entry name" value="AcylCoA_DH/oxidase_NM_dom_sf"/>
</dbReference>
<dbReference type="GO" id="GO:0050660">
    <property type="term" value="F:flavin adenine dinucleotide binding"/>
    <property type="evidence" value="ECO:0007669"/>
    <property type="project" value="InterPro"/>
</dbReference>
<evidence type="ECO:0000256" key="1">
    <source>
        <dbReference type="ARBA" id="ARBA00001974"/>
    </source>
</evidence>
<evidence type="ECO:0000313" key="11">
    <source>
        <dbReference type="Proteomes" id="UP000476030"/>
    </source>
</evidence>
<evidence type="ECO:0000256" key="3">
    <source>
        <dbReference type="ARBA" id="ARBA00022630"/>
    </source>
</evidence>
<dbReference type="InterPro" id="IPR009075">
    <property type="entry name" value="AcylCo_DH/oxidase_C"/>
</dbReference>
<keyword evidence="11" id="KW-1185">Reference proteome</keyword>
<dbReference type="InterPro" id="IPR013786">
    <property type="entry name" value="AcylCoA_DH/ox_N"/>
</dbReference>
<keyword evidence="3 6" id="KW-0285">Flavoprotein</keyword>
<evidence type="ECO:0000256" key="4">
    <source>
        <dbReference type="ARBA" id="ARBA00022827"/>
    </source>
</evidence>
<evidence type="ECO:0000256" key="5">
    <source>
        <dbReference type="ARBA" id="ARBA00023002"/>
    </source>
</evidence>
<organism evidence="10 11">
    <name type="scientific">Sneathiella litorea</name>
    <dbReference type="NCBI Taxonomy" id="2606216"/>
    <lineage>
        <taxon>Bacteria</taxon>
        <taxon>Pseudomonadati</taxon>
        <taxon>Pseudomonadota</taxon>
        <taxon>Alphaproteobacteria</taxon>
        <taxon>Sneathiellales</taxon>
        <taxon>Sneathiellaceae</taxon>
        <taxon>Sneathiella</taxon>
    </lineage>
</organism>
<evidence type="ECO:0000259" key="9">
    <source>
        <dbReference type="Pfam" id="PF02771"/>
    </source>
</evidence>
<dbReference type="Pfam" id="PF00441">
    <property type="entry name" value="Acyl-CoA_dh_1"/>
    <property type="match status" value="1"/>
</dbReference>
<evidence type="ECO:0000256" key="2">
    <source>
        <dbReference type="ARBA" id="ARBA00009347"/>
    </source>
</evidence>
<dbReference type="EMBL" id="WTUW01000001">
    <property type="protein sequence ID" value="MZR29675.1"/>
    <property type="molecule type" value="Genomic_DNA"/>
</dbReference>
<feature type="domain" description="Acyl-CoA dehydrogenase/oxidase N-terminal" evidence="9">
    <location>
        <begin position="4"/>
        <end position="118"/>
    </location>
</feature>
<dbReference type="PROSITE" id="PS00073">
    <property type="entry name" value="ACYL_COA_DH_2"/>
    <property type="match status" value="1"/>
</dbReference>
<dbReference type="Proteomes" id="UP000476030">
    <property type="component" value="Unassembled WGS sequence"/>
</dbReference>
<dbReference type="Gene3D" id="1.10.540.10">
    <property type="entry name" value="Acyl-CoA dehydrogenase/oxidase, N-terminal domain"/>
    <property type="match status" value="1"/>
</dbReference>
<reference evidence="10 11" key="1">
    <citation type="submission" date="2019-12" db="EMBL/GenBank/DDBJ databases">
        <title>Snethiella sp. nov. sp. isolated from sea sand.</title>
        <authorList>
            <person name="Kim J."/>
            <person name="Jeong S.E."/>
            <person name="Jung H.S."/>
            <person name="Jeon C.O."/>
        </authorList>
    </citation>
    <scope>NUCLEOTIDE SEQUENCE [LARGE SCALE GENOMIC DNA]</scope>
    <source>
        <strain evidence="10 11">DP05</strain>
    </source>
</reference>
<evidence type="ECO:0000256" key="6">
    <source>
        <dbReference type="RuleBase" id="RU362125"/>
    </source>
</evidence>
<evidence type="ECO:0000259" key="7">
    <source>
        <dbReference type="Pfam" id="PF00441"/>
    </source>
</evidence>
<dbReference type="SUPFAM" id="SSF47203">
    <property type="entry name" value="Acyl-CoA dehydrogenase C-terminal domain-like"/>
    <property type="match status" value="1"/>
</dbReference>
<gene>
    <name evidence="10" type="ORF">GQE98_03410</name>
</gene>
<sequence>MLFSEEHIALKNTVTRIIDEHINPNVDAWEKEGMFPAHEVMKRMADAGLLGIGKPVQYGGLDLDFSYEMVFAEELGSIRANGVSTSIGVQTTMCTPALTEYGSEELKQEFLVPTIAGELVGCIGVSEESAGSDVANTRTHARRDGDDYVINGSKMWITNGVQGDWICLLANTSEDGGPHRNKSLIIVPLKTKGVSIARKLDKMALHCSDTAQLFFDDVRVPVRNRIGEENMGFTYQMRQFQEERLYVAARALRGCEMAIEDTIEYTSQRKVFGETLLDKQIVYHKMAELQTLVESARSLLYRSVEEYINGNDVTKLASMTKYLVGTLCNKVPSECLQYWGGQGFMSENWISRGYRDLRLSSVGGGANEIMLEIVAKQMGIFPGKRKK</sequence>
<comment type="caution">
    <text evidence="10">The sequence shown here is derived from an EMBL/GenBank/DDBJ whole genome shotgun (WGS) entry which is preliminary data.</text>
</comment>
<dbReference type="InterPro" id="IPR006091">
    <property type="entry name" value="Acyl-CoA_Oxase/DH_mid-dom"/>
</dbReference>
<keyword evidence="4 6" id="KW-0274">FAD</keyword>
<dbReference type="Gene3D" id="2.40.110.10">
    <property type="entry name" value="Butyryl-CoA Dehydrogenase, subunit A, domain 2"/>
    <property type="match status" value="1"/>
</dbReference>
<keyword evidence="5 6" id="KW-0560">Oxidoreductase</keyword>
<proteinExistence type="inferred from homology"/>
<dbReference type="Pfam" id="PF02771">
    <property type="entry name" value="Acyl-CoA_dh_N"/>
    <property type="match status" value="1"/>
</dbReference>
<comment type="cofactor">
    <cofactor evidence="1 6">
        <name>FAD</name>
        <dbReference type="ChEBI" id="CHEBI:57692"/>
    </cofactor>
</comment>
<comment type="similarity">
    <text evidence="2 6">Belongs to the acyl-CoA dehydrogenase family.</text>
</comment>
<evidence type="ECO:0000259" key="8">
    <source>
        <dbReference type="Pfam" id="PF02770"/>
    </source>
</evidence>
<feature type="domain" description="Acyl-CoA dehydrogenase/oxidase C-terminal" evidence="7">
    <location>
        <begin position="230"/>
        <end position="378"/>
    </location>
</feature>
<dbReference type="GO" id="GO:0003995">
    <property type="term" value="F:acyl-CoA dehydrogenase activity"/>
    <property type="evidence" value="ECO:0007669"/>
    <property type="project" value="InterPro"/>
</dbReference>
<dbReference type="RefSeq" id="WP_161314127.1">
    <property type="nucleotide sequence ID" value="NZ_WTUW01000001.1"/>
</dbReference>
<dbReference type="Gene3D" id="1.20.140.10">
    <property type="entry name" value="Butyryl-CoA Dehydrogenase, subunit A, domain 3"/>
    <property type="match status" value="1"/>
</dbReference>
<dbReference type="PANTHER" id="PTHR48083">
    <property type="entry name" value="MEDIUM-CHAIN SPECIFIC ACYL-COA DEHYDROGENASE, MITOCHONDRIAL-RELATED"/>
    <property type="match status" value="1"/>
</dbReference>
<dbReference type="InterPro" id="IPR046373">
    <property type="entry name" value="Acyl-CoA_Oxase/DH_mid-dom_sf"/>
</dbReference>